<comment type="caution">
    <text evidence="2">The sequence shown here is derived from an EMBL/GenBank/DDBJ whole genome shotgun (WGS) entry which is preliminary data.</text>
</comment>
<dbReference type="NCBIfam" id="TIGR01764">
    <property type="entry name" value="excise"/>
    <property type="match status" value="1"/>
</dbReference>
<dbReference type="GO" id="GO:0003677">
    <property type="term" value="F:DNA binding"/>
    <property type="evidence" value="ECO:0007669"/>
    <property type="project" value="InterPro"/>
</dbReference>
<proteinExistence type="predicted"/>
<dbReference type="RefSeq" id="WP_083415557.1">
    <property type="nucleotide sequence ID" value="NZ_CAUQYF010000004.1"/>
</dbReference>
<name>A0A1S2NE57_9BURK</name>
<evidence type="ECO:0000313" key="3">
    <source>
        <dbReference type="Proteomes" id="UP000180246"/>
    </source>
</evidence>
<organism evidence="2 3">
    <name type="scientific">Massilia timonae</name>
    <dbReference type="NCBI Taxonomy" id="47229"/>
    <lineage>
        <taxon>Bacteria</taxon>
        <taxon>Pseudomonadati</taxon>
        <taxon>Pseudomonadota</taxon>
        <taxon>Betaproteobacteria</taxon>
        <taxon>Burkholderiales</taxon>
        <taxon>Oxalobacteraceae</taxon>
        <taxon>Telluria group</taxon>
        <taxon>Massilia</taxon>
    </lineage>
</organism>
<sequence length="58" mass="6470">MEQALYRVSNAMKLLDVCRATIYRMVSRGELELVKVGRSTRITSVSIERIINGGKAKG</sequence>
<gene>
    <name evidence="2" type="ORF">LO55_5075</name>
</gene>
<dbReference type="Pfam" id="PF12728">
    <property type="entry name" value="HTH_17"/>
    <property type="match status" value="1"/>
</dbReference>
<accession>A0A1S2NE57</accession>
<feature type="domain" description="Helix-turn-helix" evidence="1">
    <location>
        <begin position="5"/>
        <end position="52"/>
    </location>
</feature>
<dbReference type="AlphaFoldDB" id="A0A1S2NE57"/>
<protein>
    <submittedName>
        <fullName evidence="2">DNA binding, excisionase family domain protein</fullName>
    </submittedName>
</protein>
<reference evidence="2 3" key="1">
    <citation type="submission" date="2014-10" db="EMBL/GenBank/DDBJ databases">
        <authorList>
            <person name="Seo M.-J."/>
            <person name="Seok Y.J."/>
            <person name="Cha I.-T."/>
        </authorList>
    </citation>
    <scope>NUCLEOTIDE SEQUENCE [LARGE SCALE GENOMIC DNA]</scope>
    <source>
        <strain evidence="2 3">NEU</strain>
    </source>
</reference>
<dbReference type="EMBL" id="JRYB01000001">
    <property type="protein sequence ID" value="OIJ42652.1"/>
    <property type="molecule type" value="Genomic_DNA"/>
</dbReference>
<dbReference type="InterPro" id="IPR010093">
    <property type="entry name" value="SinI_DNA-bd"/>
</dbReference>
<dbReference type="InterPro" id="IPR041657">
    <property type="entry name" value="HTH_17"/>
</dbReference>
<evidence type="ECO:0000313" key="2">
    <source>
        <dbReference type="EMBL" id="OIJ42652.1"/>
    </source>
</evidence>
<evidence type="ECO:0000259" key="1">
    <source>
        <dbReference type="Pfam" id="PF12728"/>
    </source>
</evidence>
<dbReference type="Proteomes" id="UP000180246">
    <property type="component" value="Unassembled WGS sequence"/>
</dbReference>